<sequence length="790" mass="90708">MKYHYLLNKRISFVKQAFIVGLSLFFFLPVKAYHIRGKVIDPTQKQPLIGANVVVKKDSTTILKTTQTDENGCFSIKDIAEPNISIAISYFGYKGITLHYYGNSSDIDMGTIHLLPETQQLKEVTVIGKRVIQKADKYVIIPSAEEINRVSASISLLNELKLKMPGLRINEALQTITIDGSAPVFMINGKKQPLSKVQGLNHQDILRIEYSNTPDLRHIDDGNGGVINFIMKTPVQGGFIMANTNQAITTIRNRSQLTGSYFKKKSEWSMQYNTTWRDSKKVYDNKNERFIGREYDVIRRQEGLPSTTKDFDNSVLFSYTYMYDPSTMLMASLDLKLHHKKDREDNRIVEQYGSSVERYTKNYYTNSHYTSPSLDLFFKKALSKTQTIELNSVGRWSNGDYTRGMRNSNLYHQENNTHNNSWNMTHEVLYTQLFKTLSTKWGANYSHQVAENNYAENSGKRVTDKLFKDDIYLYGVVSGALKSLGYTVGLGGKMYRNATATRSKTFFRLKTTATFNYAMGRNWSLNYLFMYNPSQPSLANFSNVVQTIDRISVQVGNVNVKPSVWTRNRLLLLFNKNHISSSLQTSYSVTTNPLVNTYQYISDAASPYHGLFMKKTENGKNDRHFNVEYSFGMQNIAQHLSFQLITGWSRFSMEGSNYRHHVSKLYASISLNGYWKHWSAFANIDLAPQYSIWGTNLYSGTKYNYMGVKYHLKNWDFGLRLDNPLTKRGFIQCAENISNVVPSHSEYYISDMANMVELSIQYRLPFGKAYKKANRTLRNKSFDAGVNNEY</sequence>
<protein>
    <submittedName>
        <fullName evidence="1">CarboxypepD_reg-like domain-containing protein</fullName>
    </submittedName>
</protein>
<organism evidence="1 2">
    <name type="scientific">Segatella oulorum</name>
    <dbReference type="NCBI Taxonomy" id="28136"/>
    <lineage>
        <taxon>Bacteria</taxon>
        <taxon>Pseudomonadati</taxon>
        <taxon>Bacteroidota</taxon>
        <taxon>Bacteroidia</taxon>
        <taxon>Bacteroidales</taxon>
        <taxon>Prevotellaceae</taxon>
        <taxon>Segatella</taxon>
    </lineage>
</organism>
<evidence type="ECO:0000313" key="1">
    <source>
        <dbReference type="EMBL" id="SKA12309.1"/>
    </source>
</evidence>
<dbReference type="Gene3D" id="2.60.40.1120">
    <property type="entry name" value="Carboxypeptidase-like, regulatory domain"/>
    <property type="match status" value="1"/>
</dbReference>
<dbReference type="SUPFAM" id="SSF49464">
    <property type="entry name" value="Carboxypeptidase regulatory domain-like"/>
    <property type="match status" value="1"/>
</dbReference>
<dbReference type="eggNOG" id="COG1629">
    <property type="taxonomic scope" value="Bacteria"/>
</dbReference>
<reference evidence="1 2" key="1">
    <citation type="submission" date="2017-02" db="EMBL/GenBank/DDBJ databases">
        <authorList>
            <person name="Peterson S.W."/>
        </authorList>
    </citation>
    <scope>NUCLEOTIDE SEQUENCE [LARGE SCALE GENOMIC DNA]</scope>
    <source>
        <strain evidence="1 2">ATCC 43324</strain>
    </source>
</reference>
<proteinExistence type="predicted"/>
<accession>A0A1T4R8P7</accession>
<dbReference type="RefSeq" id="WP_025070676.1">
    <property type="nucleotide sequence ID" value="NZ_FUXK01000029.1"/>
</dbReference>
<name>A0A1T4R8P7_9BACT</name>
<dbReference type="Pfam" id="PF13715">
    <property type="entry name" value="CarbopepD_reg_2"/>
    <property type="match status" value="1"/>
</dbReference>
<dbReference type="STRING" id="28136.SAMN02745202_02137"/>
<dbReference type="Proteomes" id="UP000190065">
    <property type="component" value="Unassembled WGS sequence"/>
</dbReference>
<dbReference type="AlphaFoldDB" id="A0A1T4R8P7"/>
<gene>
    <name evidence="1" type="ORF">SAMN02745202_02137</name>
</gene>
<dbReference type="EMBL" id="FUXK01000029">
    <property type="protein sequence ID" value="SKA12309.1"/>
    <property type="molecule type" value="Genomic_DNA"/>
</dbReference>
<evidence type="ECO:0000313" key="2">
    <source>
        <dbReference type="Proteomes" id="UP000190065"/>
    </source>
</evidence>
<dbReference type="SUPFAM" id="SSF56935">
    <property type="entry name" value="Porins"/>
    <property type="match status" value="1"/>
</dbReference>
<dbReference type="InterPro" id="IPR008969">
    <property type="entry name" value="CarboxyPept-like_regulatory"/>
</dbReference>